<feature type="coiled-coil region" evidence="4">
    <location>
        <begin position="436"/>
        <end position="463"/>
    </location>
</feature>
<dbReference type="Pfam" id="PF25873">
    <property type="entry name" value="WHD_MalT"/>
    <property type="match status" value="1"/>
</dbReference>
<dbReference type="InterPro" id="IPR011990">
    <property type="entry name" value="TPR-like_helical_dom_sf"/>
</dbReference>
<evidence type="ECO:0000313" key="6">
    <source>
        <dbReference type="EMBL" id="PPE75868.1"/>
    </source>
</evidence>
<dbReference type="InterPro" id="IPR000792">
    <property type="entry name" value="Tscrpt_reg_LuxR_C"/>
</dbReference>
<dbReference type="Pfam" id="PF17874">
    <property type="entry name" value="TPR_MalT"/>
    <property type="match status" value="1"/>
</dbReference>
<dbReference type="SMART" id="SM00421">
    <property type="entry name" value="HTH_LUXR"/>
    <property type="match status" value="1"/>
</dbReference>
<dbReference type="GO" id="GO:0006355">
    <property type="term" value="P:regulation of DNA-templated transcription"/>
    <property type="evidence" value="ECO:0007669"/>
    <property type="project" value="InterPro"/>
</dbReference>
<gene>
    <name evidence="6" type="ORF">C3942_03000</name>
</gene>
<evidence type="ECO:0000259" key="5">
    <source>
        <dbReference type="PROSITE" id="PS50043"/>
    </source>
</evidence>
<dbReference type="Gene3D" id="1.25.40.10">
    <property type="entry name" value="Tetratricopeptide repeat domain"/>
    <property type="match status" value="1"/>
</dbReference>
<dbReference type="Proteomes" id="UP000238220">
    <property type="component" value="Unassembled WGS sequence"/>
</dbReference>
<dbReference type="PROSITE" id="PS50043">
    <property type="entry name" value="HTH_LUXR_2"/>
    <property type="match status" value="1"/>
</dbReference>
<organism evidence="6 7">
    <name type="scientific">Solimonas fluminis</name>
    <dbReference type="NCBI Taxonomy" id="2086571"/>
    <lineage>
        <taxon>Bacteria</taxon>
        <taxon>Pseudomonadati</taxon>
        <taxon>Pseudomonadota</taxon>
        <taxon>Gammaproteobacteria</taxon>
        <taxon>Nevskiales</taxon>
        <taxon>Nevskiaceae</taxon>
        <taxon>Solimonas</taxon>
    </lineage>
</organism>
<dbReference type="InterPro" id="IPR036388">
    <property type="entry name" value="WH-like_DNA-bd_sf"/>
</dbReference>
<dbReference type="SUPFAM" id="SSF46894">
    <property type="entry name" value="C-terminal effector domain of the bipartite response regulators"/>
    <property type="match status" value="1"/>
</dbReference>
<dbReference type="Gene3D" id="1.10.10.10">
    <property type="entry name" value="Winged helix-like DNA-binding domain superfamily/Winged helix DNA-binding domain"/>
    <property type="match status" value="1"/>
</dbReference>
<evidence type="ECO:0000256" key="1">
    <source>
        <dbReference type="ARBA" id="ARBA00023015"/>
    </source>
</evidence>
<dbReference type="InterPro" id="IPR039420">
    <property type="entry name" value="WalR-like"/>
</dbReference>
<sequence length="902" mass="99516">MTARSPAALIDAKLFPGVGTRRPVSRPRLGLPAAVADGSCRLARVQAPAGYGKSTVLAQWFTQLQEQGARCAWLSLDEDDNDPSRFLRYLVGALRSIDPAIGADAWTQADLLLTSSPRLVLASLAADLAQVQGRLALFLDDTHVIHSEEVLGIFSWLLQYAHPQMQFLAGSREASHVPLGKLRLGGQLLELDQEALGFDEDEARRFCEARLKDSLSPALMRQLMAKTEGWPAGLELAALALQDPAQREQLMRSFAGSDRGVVDYLGEVVLDQLDAPSRELLCQAAQFDRFSAALLREAAGIADAGPMLERLAARNLFLIALDRNGEWFRFHHLVGDFLRRRHALAQPEACRELQLRGARWLQAQGLTDDAINTAIQAQAWELASDWLAQNMEETVQGRGHHQIARRWLDEIPAGWLDLHPEIRIHYAFSLGFLPSQHQVEAQLAHLERLAAQLEAGNARQQRERIETIRCGVELQRTVSMGITDRGREARESALLWLQRWPRANDLQLGTACNLLAFGHKSCSQIGDGLEAVTTARHRLMTARAWYGAAWSHTIEAMLRLKQGSYRQAQACCEAGLSLVRDQLHGHRSHAAILEALMAGIAYEFDDQARAQRHIEVSLVNLEEYSTADILMVAYLTQARLQFQRGEPEAGLESLHNGQEVATRRRLPRVLLTLAAEECHWLCRQGRVAAAQALARKHGLDPLPEADAGWNLAAERAARVAARLRLYDQPAAVPSMIAPALAHARDRGLLHRQVELLMITAAAQQRCGRGERASAALQEALGIAAREGYRRVFLDEAVEMAPIAQALPASVADNPALASLVRALQAQGKPGTAASAAPMEELTRQERRILRQLDTALNNREIAESLFVSEGTLKWHLHNIYGKLGVRHRSAAVASAKKMGLLG</sequence>
<dbReference type="InterPro" id="IPR027417">
    <property type="entry name" value="P-loop_NTPase"/>
</dbReference>
<keyword evidence="3" id="KW-0804">Transcription</keyword>
<keyword evidence="2" id="KW-0238">DNA-binding</keyword>
<reference evidence="6 7" key="1">
    <citation type="submission" date="2018-02" db="EMBL/GenBank/DDBJ databases">
        <title>Genome sequencing of Solimonas sp. HR-BB.</title>
        <authorList>
            <person name="Lee Y."/>
            <person name="Jeon C.O."/>
        </authorList>
    </citation>
    <scope>NUCLEOTIDE SEQUENCE [LARGE SCALE GENOMIC DNA]</scope>
    <source>
        <strain evidence="6 7">HR-BB</strain>
    </source>
</reference>
<protein>
    <recommendedName>
        <fullName evidence="5">HTH luxR-type domain-containing protein</fullName>
    </recommendedName>
</protein>
<dbReference type="PANTHER" id="PTHR43214">
    <property type="entry name" value="TWO-COMPONENT RESPONSE REGULATOR"/>
    <property type="match status" value="1"/>
</dbReference>
<evidence type="ECO:0000256" key="3">
    <source>
        <dbReference type="ARBA" id="ARBA00023163"/>
    </source>
</evidence>
<comment type="caution">
    <text evidence="6">The sequence shown here is derived from an EMBL/GenBank/DDBJ whole genome shotgun (WGS) entry which is preliminary data.</text>
</comment>
<dbReference type="SUPFAM" id="SSF52540">
    <property type="entry name" value="P-loop containing nucleoside triphosphate hydrolases"/>
    <property type="match status" value="1"/>
</dbReference>
<dbReference type="PRINTS" id="PR00038">
    <property type="entry name" value="HTHLUXR"/>
</dbReference>
<keyword evidence="1" id="KW-0805">Transcription regulation</keyword>
<dbReference type="InterPro" id="IPR016032">
    <property type="entry name" value="Sig_transdc_resp-reg_C-effctor"/>
</dbReference>
<dbReference type="RefSeq" id="WP_104228833.1">
    <property type="nucleotide sequence ID" value="NZ_PSNW01000001.1"/>
</dbReference>
<dbReference type="InterPro" id="IPR059106">
    <property type="entry name" value="WHD_MalT"/>
</dbReference>
<dbReference type="AlphaFoldDB" id="A0A2S5TM78"/>
<evidence type="ECO:0000256" key="4">
    <source>
        <dbReference type="SAM" id="Coils"/>
    </source>
</evidence>
<dbReference type="InterPro" id="IPR041617">
    <property type="entry name" value="TPR_MalT"/>
</dbReference>
<proteinExistence type="predicted"/>
<evidence type="ECO:0000256" key="2">
    <source>
        <dbReference type="ARBA" id="ARBA00023125"/>
    </source>
</evidence>
<dbReference type="GO" id="GO:0003677">
    <property type="term" value="F:DNA binding"/>
    <property type="evidence" value="ECO:0007669"/>
    <property type="project" value="UniProtKB-KW"/>
</dbReference>
<dbReference type="PANTHER" id="PTHR43214:SF41">
    <property type="entry name" value="NITRATE_NITRITE RESPONSE REGULATOR PROTEIN NARP"/>
    <property type="match status" value="1"/>
</dbReference>
<keyword evidence="7" id="KW-1185">Reference proteome</keyword>
<dbReference type="EMBL" id="PSNW01000001">
    <property type="protein sequence ID" value="PPE75868.1"/>
    <property type="molecule type" value="Genomic_DNA"/>
</dbReference>
<accession>A0A2S5TM78</accession>
<dbReference type="CDD" id="cd06170">
    <property type="entry name" value="LuxR_C_like"/>
    <property type="match status" value="1"/>
</dbReference>
<feature type="domain" description="HTH luxR-type" evidence="5">
    <location>
        <begin position="834"/>
        <end position="899"/>
    </location>
</feature>
<name>A0A2S5TM78_9GAMM</name>
<dbReference type="Pfam" id="PF00196">
    <property type="entry name" value="GerE"/>
    <property type="match status" value="1"/>
</dbReference>
<keyword evidence="4" id="KW-0175">Coiled coil</keyword>
<evidence type="ECO:0000313" key="7">
    <source>
        <dbReference type="Proteomes" id="UP000238220"/>
    </source>
</evidence>